<protein>
    <submittedName>
        <fullName evidence="2">Uncharacterized protein</fullName>
    </submittedName>
</protein>
<proteinExistence type="predicted"/>
<dbReference type="AlphaFoldDB" id="A0AAV7UYF7"/>
<dbReference type="Proteomes" id="UP001066276">
    <property type="component" value="Chromosome 2_2"/>
</dbReference>
<evidence type="ECO:0000256" key="1">
    <source>
        <dbReference type="SAM" id="MobiDB-lite"/>
    </source>
</evidence>
<keyword evidence="3" id="KW-1185">Reference proteome</keyword>
<comment type="caution">
    <text evidence="2">The sequence shown here is derived from an EMBL/GenBank/DDBJ whole genome shotgun (WGS) entry which is preliminary data.</text>
</comment>
<feature type="region of interest" description="Disordered" evidence="1">
    <location>
        <begin position="1"/>
        <end position="99"/>
    </location>
</feature>
<evidence type="ECO:0000313" key="3">
    <source>
        <dbReference type="Proteomes" id="UP001066276"/>
    </source>
</evidence>
<feature type="compositionally biased region" description="Polar residues" evidence="1">
    <location>
        <begin position="56"/>
        <end position="66"/>
    </location>
</feature>
<evidence type="ECO:0000313" key="2">
    <source>
        <dbReference type="EMBL" id="KAJ1193421.1"/>
    </source>
</evidence>
<organism evidence="2 3">
    <name type="scientific">Pleurodeles waltl</name>
    <name type="common">Iberian ribbed newt</name>
    <dbReference type="NCBI Taxonomy" id="8319"/>
    <lineage>
        <taxon>Eukaryota</taxon>
        <taxon>Metazoa</taxon>
        <taxon>Chordata</taxon>
        <taxon>Craniata</taxon>
        <taxon>Vertebrata</taxon>
        <taxon>Euteleostomi</taxon>
        <taxon>Amphibia</taxon>
        <taxon>Batrachia</taxon>
        <taxon>Caudata</taxon>
        <taxon>Salamandroidea</taxon>
        <taxon>Salamandridae</taxon>
        <taxon>Pleurodelinae</taxon>
        <taxon>Pleurodeles</taxon>
    </lineage>
</organism>
<sequence>MGPYPSGVVLQAPGPPEASHSPVRTSPPPGRPPARFRLPATYARQAHSQGRDTHSTDQGPPGQSSVGPLGARQLQHTGPPLAPTDPSQALRVTPTFRAW</sequence>
<dbReference type="EMBL" id="JANPWB010000004">
    <property type="protein sequence ID" value="KAJ1193421.1"/>
    <property type="molecule type" value="Genomic_DNA"/>
</dbReference>
<reference evidence="2" key="1">
    <citation type="journal article" date="2022" name="bioRxiv">
        <title>Sequencing and chromosome-scale assembly of the giantPleurodeles waltlgenome.</title>
        <authorList>
            <person name="Brown T."/>
            <person name="Elewa A."/>
            <person name="Iarovenko S."/>
            <person name="Subramanian E."/>
            <person name="Araus A.J."/>
            <person name="Petzold A."/>
            <person name="Susuki M."/>
            <person name="Suzuki K.-i.T."/>
            <person name="Hayashi T."/>
            <person name="Toyoda A."/>
            <person name="Oliveira C."/>
            <person name="Osipova E."/>
            <person name="Leigh N.D."/>
            <person name="Simon A."/>
            <person name="Yun M.H."/>
        </authorList>
    </citation>
    <scope>NUCLEOTIDE SEQUENCE</scope>
    <source>
        <strain evidence="2">20211129_DDA</strain>
        <tissue evidence="2">Liver</tissue>
    </source>
</reference>
<accession>A0AAV7UYF7</accession>
<name>A0AAV7UYF7_PLEWA</name>
<gene>
    <name evidence="2" type="ORF">NDU88_002719</name>
</gene>